<feature type="domain" description="GPI inositol-deacylase winged helix" evidence="1">
    <location>
        <begin position="2"/>
        <end position="70"/>
    </location>
</feature>
<dbReference type="Pfam" id="PF22939">
    <property type="entry name" value="WHD_GPIID"/>
    <property type="match status" value="1"/>
</dbReference>
<dbReference type="EMBL" id="ML121469">
    <property type="protein sequence ID" value="RPA88328.1"/>
    <property type="molecule type" value="Genomic_DNA"/>
</dbReference>
<dbReference type="Proteomes" id="UP000276215">
    <property type="component" value="Unassembled WGS sequence"/>
</dbReference>
<evidence type="ECO:0000259" key="1">
    <source>
        <dbReference type="Pfam" id="PF22939"/>
    </source>
</evidence>
<dbReference type="PANTHER" id="PTHR10039">
    <property type="entry name" value="AMELOGENIN"/>
    <property type="match status" value="1"/>
</dbReference>
<keyword evidence="4" id="KW-1185">Reference proteome</keyword>
<reference evidence="3 4" key="1">
    <citation type="journal article" date="2018" name="Nat. Ecol. Evol.">
        <title>Pezizomycetes genomes reveal the molecular basis of ectomycorrhizal truffle lifestyle.</title>
        <authorList>
            <person name="Murat C."/>
            <person name="Payen T."/>
            <person name="Noel B."/>
            <person name="Kuo A."/>
            <person name="Morin E."/>
            <person name="Chen J."/>
            <person name="Kohler A."/>
            <person name="Krizsan K."/>
            <person name="Balestrini R."/>
            <person name="Da Silva C."/>
            <person name="Montanini B."/>
            <person name="Hainaut M."/>
            <person name="Levati E."/>
            <person name="Barry K.W."/>
            <person name="Belfiori B."/>
            <person name="Cichocki N."/>
            <person name="Clum A."/>
            <person name="Dockter R.B."/>
            <person name="Fauchery L."/>
            <person name="Guy J."/>
            <person name="Iotti M."/>
            <person name="Le Tacon F."/>
            <person name="Lindquist E.A."/>
            <person name="Lipzen A."/>
            <person name="Malagnac F."/>
            <person name="Mello A."/>
            <person name="Molinier V."/>
            <person name="Miyauchi S."/>
            <person name="Poulain J."/>
            <person name="Riccioni C."/>
            <person name="Rubini A."/>
            <person name="Sitrit Y."/>
            <person name="Splivallo R."/>
            <person name="Traeger S."/>
            <person name="Wang M."/>
            <person name="Zifcakova L."/>
            <person name="Wipf D."/>
            <person name="Zambonelli A."/>
            <person name="Paolocci F."/>
            <person name="Nowrousian M."/>
            <person name="Ottonello S."/>
            <person name="Baldrian P."/>
            <person name="Spatafora J.W."/>
            <person name="Henrissat B."/>
            <person name="Nagy L.G."/>
            <person name="Aury J.M."/>
            <person name="Wincker P."/>
            <person name="Grigoriev I.V."/>
            <person name="Bonfante P."/>
            <person name="Martin F.M."/>
        </authorList>
    </citation>
    <scope>NUCLEOTIDE SEQUENCE [LARGE SCALE GENOMIC DNA]</scope>
    <source>
        <strain evidence="3 4">120613-1</strain>
    </source>
</reference>
<evidence type="ECO:0000313" key="3">
    <source>
        <dbReference type="EMBL" id="RPA88328.1"/>
    </source>
</evidence>
<evidence type="ECO:0000313" key="2">
    <source>
        <dbReference type="EMBL" id="RPA88327.1"/>
    </source>
</evidence>
<feature type="non-terminal residue" evidence="3">
    <location>
        <position position="73"/>
    </location>
</feature>
<organism evidence="3 4">
    <name type="scientific">Choiromyces venosus 120613-1</name>
    <dbReference type="NCBI Taxonomy" id="1336337"/>
    <lineage>
        <taxon>Eukaryota</taxon>
        <taxon>Fungi</taxon>
        <taxon>Dikarya</taxon>
        <taxon>Ascomycota</taxon>
        <taxon>Pezizomycotina</taxon>
        <taxon>Pezizomycetes</taxon>
        <taxon>Pezizales</taxon>
        <taxon>Tuberaceae</taxon>
        <taxon>Choiromyces</taxon>
    </lineage>
</organism>
<protein>
    <recommendedName>
        <fullName evidence="1">GPI inositol-deacylase winged helix domain-containing protein</fullName>
    </recommendedName>
</protein>
<feature type="non-terminal residue" evidence="3">
    <location>
        <position position="1"/>
    </location>
</feature>
<gene>
    <name evidence="3" type="ORF">L873DRAFT_1586774</name>
    <name evidence="2" type="ORF">L873DRAFT_1592851</name>
</gene>
<name>A0A3N4IU98_9PEZI</name>
<accession>A0A3N4IU98</accession>
<dbReference type="AlphaFoldDB" id="A0A3N4IU98"/>
<evidence type="ECO:0000313" key="4">
    <source>
        <dbReference type="Proteomes" id="UP000276215"/>
    </source>
</evidence>
<dbReference type="EMBL" id="ML121471">
    <property type="protein sequence ID" value="RPA88327.1"/>
    <property type="molecule type" value="Genomic_DNA"/>
</dbReference>
<sequence>ALMWISLAQRPLSVDELCHALAVKVGSVDLDTSTIPSIETLLGCCLGLITVDRESSTVRLIHATLQEHLSANP</sequence>
<dbReference type="PANTHER" id="PTHR10039:SF15">
    <property type="entry name" value="NACHT DOMAIN-CONTAINING PROTEIN"/>
    <property type="match status" value="1"/>
</dbReference>
<dbReference type="OrthoDB" id="195446at2759"/>
<proteinExistence type="predicted"/>
<dbReference type="InterPro" id="IPR054471">
    <property type="entry name" value="GPIID_WHD"/>
</dbReference>